<proteinExistence type="predicted"/>
<dbReference type="KEGG" id="pseo:OM33_14945"/>
<evidence type="ECO:0000313" key="1">
    <source>
        <dbReference type="EMBL" id="AIY66457.1"/>
    </source>
</evidence>
<name>A0A0A7EKE8_9GAMM</name>
<evidence type="ECO:0008006" key="3">
    <source>
        <dbReference type="Google" id="ProtNLM"/>
    </source>
</evidence>
<evidence type="ECO:0000313" key="2">
    <source>
        <dbReference type="Proteomes" id="UP000030341"/>
    </source>
</evidence>
<keyword evidence="2" id="KW-1185">Reference proteome</keyword>
<reference evidence="1 2" key="1">
    <citation type="submission" date="2014-11" db="EMBL/GenBank/DDBJ databases">
        <title>Complete Genome Sequence of Pseudoalteromonas sp. Strain OCN003 Isolated from Kaneohe Bay, Oahu, Hawaii.</title>
        <authorList>
            <person name="Beurmann S."/>
            <person name="Videau P."/>
            <person name="Ushijima B."/>
            <person name="Smith A.M."/>
            <person name="Aeby G.S."/>
            <person name="Callahan S.M."/>
            <person name="Belcaid M."/>
        </authorList>
    </citation>
    <scope>NUCLEOTIDE SEQUENCE [LARGE SCALE GENOMIC DNA]</scope>
    <source>
        <strain evidence="1 2">OCN003</strain>
    </source>
</reference>
<dbReference type="HOGENOM" id="CLU_1957708_0_0_6"/>
<sequence>MIGHGKISCTWQSNILHLNVFGPFNVIGVKSAFEELKKQATICSQDTWYRIDVIDEQTLGCPEVMKIIGQTYVWSLENNCQMIAIVCANRVQLSLLNAFIEKSGLNIRAFTNQEEAIATLHNLSTQRG</sequence>
<dbReference type="EMBL" id="CP009889">
    <property type="protein sequence ID" value="AIY66457.1"/>
    <property type="molecule type" value="Genomic_DNA"/>
</dbReference>
<dbReference type="RefSeq" id="WP_040134689.1">
    <property type="nucleotide sequence ID" value="NZ_CP009889.1"/>
</dbReference>
<accession>A0A0A7EKE8</accession>
<dbReference type="AlphaFoldDB" id="A0A0A7EKE8"/>
<organism evidence="1 2">
    <name type="scientific">Pseudoalteromonas piratica</name>
    <dbReference type="NCBI Taxonomy" id="1348114"/>
    <lineage>
        <taxon>Bacteria</taxon>
        <taxon>Pseudomonadati</taxon>
        <taxon>Pseudomonadota</taxon>
        <taxon>Gammaproteobacteria</taxon>
        <taxon>Alteromonadales</taxon>
        <taxon>Pseudoalteromonadaceae</taxon>
        <taxon>Pseudoalteromonas</taxon>
    </lineage>
</organism>
<gene>
    <name evidence="1" type="ORF">OM33_14945</name>
</gene>
<dbReference type="OrthoDB" id="6215874at2"/>
<dbReference type="Proteomes" id="UP000030341">
    <property type="component" value="Chromosome 2"/>
</dbReference>
<dbReference type="eggNOG" id="ENOG5033J3Y">
    <property type="taxonomic scope" value="Bacteria"/>
</dbReference>
<protein>
    <recommendedName>
        <fullName evidence="3">STAS domain-containing protein</fullName>
    </recommendedName>
</protein>